<accession>A0ABD1DNP6</accession>
<evidence type="ECO:0000313" key="3">
    <source>
        <dbReference type="EMBL" id="KAL1401379.1"/>
    </source>
</evidence>
<dbReference type="InterPro" id="IPR000477">
    <property type="entry name" value="RT_dom"/>
</dbReference>
<evidence type="ECO:0000313" key="4">
    <source>
        <dbReference type="Proteomes" id="UP001562425"/>
    </source>
</evidence>
<name>A0ABD1DNP6_CULPP</name>
<proteinExistence type="predicted"/>
<feature type="domain" description="Reverse transcriptase" evidence="2">
    <location>
        <begin position="327"/>
        <end position="585"/>
    </location>
</feature>
<dbReference type="SUPFAM" id="SSF54001">
    <property type="entry name" value="Cysteine proteinases"/>
    <property type="match status" value="1"/>
</dbReference>
<dbReference type="CDD" id="cd01650">
    <property type="entry name" value="RT_nLTR_like"/>
    <property type="match status" value="1"/>
</dbReference>
<evidence type="ECO:0000259" key="1">
    <source>
        <dbReference type="PROSITE" id="PS50802"/>
    </source>
</evidence>
<dbReference type="CDD" id="cd22744">
    <property type="entry name" value="OTU"/>
    <property type="match status" value="1"/>
</dbReference>
<dbReference type="PROSITE" id="PS50878">
    <property type="entry name" value="RT_POL"/>
    <property type="match status" value="1"/>
</dbReference>
<dbReference type="EMBL" id="JBEHCU010004958">
    <property type="protein sequence ID" value="KAL1401379.1"/>
    <property type="molecule type" value="Genomic_DNA"/>
</dbReference>
<dbReference type="PANTHER" id="PTHR19446">
    <property type="entry name" value="REVERSE TRANSCRIPTASES"/>
    <property type="match status" value="1"/>
</dbReference>
<dbReference type="InterPro" id="IPR003323">
    <property type="entry name" value="OTU_dom"/>
</dbReference>
<organism evidence="3 4">
    <name type="scientific">Culex pipiens pipiens</name>
    <name type="common">Northern house mosquito</name>
    <dbReference type="NCBI Taxonomy" id="38569"/>
    <lineage>
        <taxon>Eukaryota</taxon>
        <taxon>Metazoa</taxon>
        <taxon>Ecdysozoa</taxon>
        <taxon>Arthropoda</taxon>
        <taxon>Hexapoda</taxon>
        <taxon>Insecta</taxon>
        <taxon>Pterygota</taxon>
        <taxon>Neoptera</taxon>
        <taxon>Endopterygota</taxon>
        <taxon>Diptera</taxon>
        <taxon>Nematocera</taxon>
        <taxon>Culicoidea</taxon>
        <taxon>Culicidae</taxon>
        <taxon>Culicinae</taxon>
        <taxon>Culicini</taxon>
        <taxon>Culex</taxon>
        <taxon>Culex</taxon>
    </lineage>
</organism>
<keyword evidence="4" id="KW-1185">Reference proteome</keyword>
<dbReference type="Proteomes" id="UP001562425">
    <property type="component" value="Unassembled WGS sequence"/>
</dbReference>
<dbReference type="AlphaFoldDB" id="A0ABD1DNP6"/>
<dbReference type="Gene3D" id="3.30.70.270">
    <property type="match status" value="1"/>
</dbReference>
<dbReference type="InterPro" id="IPR043128">
    <property type="entry name" value="Rev_trsase/Diguanyl_cyclase"/>
</dbReference>
<evidence type="ECO:0008006" key="5">
    <source>
        <dbReference type="Google" id="ProtNLM"/>
    </source>
</evidence>
<dbReference type="InterPro" id="IPR038765">
    <property type="entry name" value="Papain-like_cys_pep_sf"/>
</dbReference>
<feature type="domain" description="OTU" evidence="1">
    <location>
        <begin position="14"/>
        <end position="161"/>
    </location>
</feature>
<reference evidence="3 4" key="1">
    <citation type="submission" date="2024-05" db="EMBL/GenBank/DDBJ databases">
        <title>Culex pipiens pipiens assembly and annotation.</title>
        <authorList>
            <person name="Alout H."/>
            <person name="Durand T."/>
        </authorList>
    </citation>
    <scope>NUCLEOTIDE SEQUENCE [LARGE SCALE GENOMIC DNA]</scope>
    <source>
        <strain evidence="3">HA-2024</strain>
        <tissue evidence="3">Whole body</tissue>
    </source>
</reference>
<dbReference type="InterPro" id="IPR043502">
    <property type="entry name" value="DNA/RNA_pol_sf"/>
</dbReference>
<protein>
    <recommendedName>
        <fullName evidence="5">Reverse transcriptase</fullName>
    </recommendedName>
</protein>
<gene>
    <name evidence="3" type="ORF">pipiens_006646</name>
</gene>
<dbReference type="Gene3D" id="3.90.70.80">
    <property type="match status" value="1"/>
</dbReference>
<evidence type="ECO:0000259" key="2">
    <source>
        <dbReference type="PROSITE" id="PS50878"/>
    </source>
</evidence>
<dbReference type="Pfam" id="PF02338">
    <property type="entry name" value="OTU"/>
    <property type="match status" value="1"/>
</dbReference>
<dbReference type="PROSITE" id="PS50802">
    <property type="entry name" value="OTU"/>
    <property type="match status" value="1"/>
</dbReference>
<comment type="caution">
    <text evidence="3">The sequence shown here is derived from an EMBL/GenBank/DDBJ whole genome shotgun (WGS) entry which is preliminary data.</text>
</comment>
<dbReference type="SUPFAM" id="SSF56672">
    <property type="entry name" value="DNA/RNA polymerases"/>
    <property type="match status" value="1"/>
</dbReference>
<dbReference type="Pfam" id="PF00078">
    <property type="entry name" value="RVT_1"/>
    <property type="match status" value="1"/>
</dbReference>
<dbReference type="GO" id="GO:0071897">
    <property type="term" value="P:DNA biosynthetic process"/>
    <property type="evidence" value="ECO:0007669"/>
    <property type="project" value="UniProtKB-ARBA"/>
</dbReference>
<sequence length="613" mass="69336">MTVVQDHDADGNLHWLLCIPPDGNCLFGALVHQLNGMTPANPLFNIYCGNLRQDAVDEIRENFVFYEEHLSRYAAELVSGDAPAAEKVETYLTNLETPGYWGGAECLSAISNRYKVKIQVYQGTGRVTFSPLGSPTEPPVLRVFYRGGNGTPNHYDSIICVRPRNLVKPIQAIPICGPAGPSILQSIIIQLTGAIPTETELNVFRWLVAEDADTRGPPFLAECGVGITERKNFTFRIRLGSIEGDAVTFVSLAALLRLRIYVRYPNGDSLREDPNEPLPDPPTLNEIESIVLSAKNGKSPGLDGIHSEFYKYADQQTLEDLHQLLCQIWRENEHPADWKKTVVVPIPKISSPTSVDDYRRICLSSTAYKIYAIWLLKKLQSYVGPLGVHQSAFLPERSTIDHLHVLQRVMQETWNQGDPLLLMSLDLKKAFDRVSLTSLPAILKGKGVPVRVINRVLECFQNEEQQVLWQGQLSRAVVRKRGIKQGCPLSPYIFNLIMEAVLESVEDEVPQLRLNQERFLSFPILLAFADDLMLVSKTLPDLEILLEKLVEYLDCVGLNLNENKCKQNIARYNSHNYRTWCELSHDKERFNMELQKIYEKDESDNSSWETDDE</sequence>